<reference evidence="2" key="2">
    <citation type="submission" date="2017-02" db="UniProtKB">
        <authorList>
            <consortium name="WormBaseParasite"/>
        </authorList>
    </citation>
    <scope>IDENTIFICATION</scope>
</reference>
<dbReference type="AlphaFoldDB" id="A0A0K0DI75"/>
<protein>
    <submittedName>
        <fullName evidence="2">Dynein light chain</fullName>
    </submittedName>
</protein>
<sequence>MKQDTRDERTFVKRGTDEELSELNKQILQEQRKESQDHGLTGDDVKALQARCMRIAPIAQKVCVLHIRAQRFKDLLWQIGLK</sequence>
<proteinExistence type="predicted"/>
<reference evidence="1" key="1">
    <citation type="submission" date="2012-09" db="EMBL/GenBank/DDBJ databases">
        <authorList>
            <person name="Martin A.A."/>
        </authorList>
    </citation>
    <scope>NUCLEOTIDE SEQUENCE</scope>
</reference>
<name>A0A0K0DI75_ANGCA</name>
<accession>A0A0K0DI75</accession>
<dbReference type="Proteomes" id="UP000035642">
    <property type="component" value="Unassembled WGS sequence"/>
</dbReference>
<organism evidence="1 2">
    <name type="scientific">Angiostrongylus cantonensis</name>
    <name type="common">Rat lungworm</name>
    <dbReference type="NCBI Taxonomy" id="6313"/>
    <lineage>
        <taxon>Eukaryota</taxon>
        <taxon>Metazoa</taxon>
        <taxon>Ecdysozoa</taxon>
        <taxon>Nematoda</taxon>
        <taxon>Chromadorea</taxon>
        <taxon>Rhabditida</taxon>
        <taxon>Rhabditina</taxon>
        <taxon>Rhabditomorpha</taxon>
        <taxon>Strongyloidea</taxon>
        <taxon>Metastrongylidae</taxon>
        <taxon>Angiostrongylus</taxon>
    </lineage>
</organism>
<evidence type="ECO:0000313" key="2">
    <source>
        <dbReference type="WBParaSite" id="ACAC_0001096901-mRNA-1"/>
    </source>
</evidence>
<evidence type="ECO:0000313" key="1">
    <source>
        <dbReference type="Proteomes" id="UP000035642"/>
    </source>
</evidence>
<keyword evidence="1" id="KW-1185">Reference proteome</keyword>
<dbReference type="WBParaSite" id="ACAC_0001096901-mRNA-1">
    <property type="protein sequence ID" value="ACAC_0001096901-mRNA-1"/>
    <property type="gene ID" value="ACAC_0001096901"/>
</dbReference>